<proteinExistence type="predicted"/>
<accession>A0A9Q3BNW7</accession>
<keyword evidence="2" id="KW-1185">Reference proteome</keyword>
<protein>
    <submittedName>
        <fullName evidence="1">Uncharacterized protein</fullName>
    </submittedName>
</protein>
<comment type="caution">
    <text evidence="1">The sequence shown here is derived from an EMBL/GenBank/DDBJ whole genome shotgun (WGS) entry which is preliminary data.</text>
</comment>
<organism evidence="1 2">
    <name type="scientific">Austropuccinia psidii MF-1</name>
    <dbReference type="NCBI Taxonomy" id="1389203"/>
    <lineage>
        <taxon>Eukaryota</taxon>
        <taxon>Fungi</taxon>
        <taxon>Dikarya</taxon>
        <taxon>Basidiomycota</taxon>
        <taxon>Pucciniomycotina</taxon>
        <taxon>Pucciniomycetes</taxon>
        <taxon>Pucciniales</taxon>
        <taxon>Sphaerophragmiaceae</taxon>
        <taxon>Austropuccinia</taxon>
    </lineage>
</organism>
<sequence length="94" mass="10227">MHQETIRFRIYATGLTTQLLRIQTVTGSIGTEQQPTVSALVSLIGSQTENSRKTSVRPGCPLRQRSSHRCSVILLRPAGTSTTTGFRGQWAAIG</sequence>
<dbReference type="EMBL" id="AVOT02001822">
    <property type="protein sequence ID" value="MBW0468287.1"/>
    <property type="molecule type" value="Genomic_DNA"/>
</dbReference>
<dbReference type="Proteomes" id="UP000765509">
    <property type="component" value="Unassembled WGS sequence"/>
</dbReference>
<evidence type="ECO:0000313" key="2">
    <source>
        <dbReference type="Proteomes" id="UP000765509"/>
    </source>
</evidence>
<name>A0A9Q3BNW7_9BASI</name>
<gene>
    <name evidence="1" type="ORF">O181_008002</name>
</gene>
<reference evidence="1" key="1">
    <citation type="submission" date="2021-03" db="EMBL/GenBank/DDBJ databases">
        <title>Draft genome sequence of rust myrtle Austropuccinia psidii MF-1, a brazilian biotype.</title>
        <authorList>
            <person name="Quecine M.C."/>
            <person name="Pachon D.M.R."/>
            <person name="Bonatelli M.L."/>
            <person name="Correr F.H."/>
            <person name="Franceschini L.M."/>
            <person name="Leite T.F."/>
            <person name="Margarido G.R.A."/>
            <person name="Almeida C.A."/>
            <person name="Ferrarezi J.A."/>
            <person name="Labate C.A."/>
        </authorList>
    </citation>
    <scope>NUCLEOTIDE SEQUENCE</scope>
    <source>
        <strain evidence="1">MF-1</strain>
    </source>
</reference>
<dbReference type="AlphaFoldDB" id="A0A9Q3BNW7"/>
<evidence type="ECO:0000313" key="1">
    <source>
        <dbReference type="EMBL" id="MBW0468287.1"/>
    </source>
</evidence>